<accession>A0A841PBP8</accession>
<gene>
    <name evidence="2" type="ORF">HNQ71_000366</name>
</gene>
<dbReference type="Proteomes" id="UP000556329">
    <property type="component" value="Unassembled WGS sequence"/>
</dbReference>
<proteinExistence type="predicted"/>
<dbReference type="InterPro" id="IPR018770">
    <property type="entry name" value="ChloroindolylP_hydrolase"/>
</dbReference>
<keyword evidence="1" id="KW-1133">Transmembrane helix</keyword>
<comment type="caution">
    <text evidence="2">The sequence shown here is derived from an EMBL/GenBank/DDBJ whole genome shotgun (WGS) entry which is preliminary data.</text>
</comment>
<organism evidence="2 3">
    <name type="scientific">Mesorhizobium sangaii</name>
    <dbReference type="NCBI Taxonomy" id="505389"/>
    <lineage>
        <taxon>Bacteria</taxon>
        <taxon>Pseudomonadati</taxon>
        <taxon>Pseudomonadota</taxon>
        <taxon>Alphaproteobacteria</taxon>
        <taxon>Hyphomicrobiales</taxon>
        <taxon>Phyllobacteriaceae</taxon>
        <taxon>Mesorhizobium</taxon>
    </lineage>
</organism>
<keyword evidence="1" id="KW-0472">Membrane</keyword>
<dbReference type="EMBL" id="JACHEF010000001">
    <property type="protein sequence ID" value="MBB6407722.1"/>
    <property type="molecule type" value="Genomic_DNA"/>
</dbReference>
<dbReference type="AlphaFoldDB" id="A0A841PBP8"/>
<evidence type="ECO:0000313" key="3">
    <source>
        <dbReference type="Proteomes" id="UP000556329"/>
    </source>
</evidence>
<dbReference type="Pfam" id="PF10112">
    <property type="entry name" value="Halogen_Hydrol"/>
    <property type="match status" value="1"/>
</dbReference>
<reference evidence="2 3" key="1">
    <citation type="submission" date="2020-08" db="EMBL/GenBank/DDBJ databases">
        <title>Genomic Encyclopedia of Type Strains, Phase IV (KMG-IV): sequencing the most valuable type-strain genomes for metagenomic binning, comparative biology and taxonomic classification.</title>
        <authorList>
            <person name="Goeker M."/>
        </authorList>
    </citation>
    <scope>NUCLEOTIDE SEQUENCE [LARGE SCALE GENOMIC DNA]</scope>
    <source>
        <strain evidence="2 3">DSM 100039</strain>
    </source>
</reference>
<keyword evidence="1" id="KW-0812">Transmembrane</keyword>
<sequence>MARMRGFGNDWNWIVAGLVSAALLVGLSFLTHFPFLVSAVIAALVFAGLVFVLAPRQLFEGLDLSSLSGSRVAFARELLAQAQPAADRLAAAARTISDKDMAAKVKNLSDIAADVIARVETKPESAPAVRRFLTYYVPQAAEVSEGYAALANRRVPSQARLANVGAVITKLQDAFVHYADSLADSELGTLDVDLRLIQESLKEDIGR</sequence>
<evidence type="ECO:0000256" key="1">
    <source>
        <dbReference type="SAM" id="Phobius"/>
    </source>
</evidence>
<name>A0A841PBP8_9HYPH</name>
<evidence type="ECO:0000313" key="2">
    <source>
        <dbReference type="EMBL" id="MBB6407722.1"/>
    </source>
</evidence>
<keyword evidence="3" id="KW-1185">Reference proteome</keyword>
<protein>
    <submittedName>
        <fullName evidence="2">5-bromo-4-chloroindolyl phosphate hydrolysis protein</fullName>
    </submittedName>
</protein>
<feature type="transmembrane region" description="Helical" evidence="1">
    <location>
        <begin position="35"/>
        <end position="54"/>
    </location>
</feature>
<feature type="transmembrane region" description="Helical" evidence="1">
    <location>
        <begin position="12"/>
        <end position="29"/>
    </location>
</feature>